<feature type="disulfide bond" evidence="9">
    <location>
        <begin position="2432"/>
        <end position="2441"/>
    </location>
</feature>
<name>A0A7K8W301_9FURN</name>
<dbReference type="SMART" id="SM00181">
    <property type="entry name" value="EGF"/>
    <property type="match status" value="2"/>
</dbReference>
<keyword evidence="4 9" id="KW-0245">EGF-like domain</keyword>
<evidence type="ECO:0000313" key="13">
    <source>
        <dbReference type="EMBL" id="NXF73096.1"/>
    </source>
</evidence>
<dbReference type="FunFam" id="2.10.25.10:FF:000195">
    <property type="entry name" value="versican core protein-like"/>
    <property type="match status" value="1"/>
</dbReference>
<feature type="non-terminal residue" evidence="13">
    <location>
        <position position="2562"/>
    </location>
</feature>
<dbReference type="InterPro" id="IPR016186">
    <property type="entry name" value="C-type_lectin-like/link_sf"/>
</dbReference>
<feature type="region of interest" description="Disordered" evidence="10">
    <location>
        <begin position="2347"/>
        <end position="2368"/>
    </location>
</feature>
<dbReference type="PANTHER" id="PTHR22804:SF6">
    <property type="entry name" value="VERSICAN CORE PROTEIN"/>
    <property type="match status" value="1"/>
</dbReference>
<dbReference type="Pfam" id="PF00059">
    <property type="entry name" value="Lectin_C"/>
    <property type="match status" value="1"/>
</dbReference>
<feature type="domain" description="C-type lectin" evidence="12">
    <location>
        <begin position="2493"/>
        <end position="2562"/>
    </location>
</feature>
<dbReference type="InterPro" id="IPR001304">
    <property type="entry name" value="C-type_lectin-like"/>
</dbReference>
<gene>
    <name evidence="13" type="primary">Vcan</name>
    <name evidence="13" type="ORF">SCLMEX_R10166</name>
</gene>
<dbReference type="PROSITE" id="PS01186">
    <property type="entry name" value="EGF_2"/>
    <property type="match status" value="1"/>
</dbReference>
<keyword evidence="8" id="KW-0966">Cell projection</keyword>
<keyword evidence="3" id="KW-0964">Secreted</keyword>
<feature type="region of interest" description="Disordered" evidence="10">
    <location>
        <begin position="2262"/>
        <end position="2300"/>
    </location>
</feature>
<dbReference type="InterPro" id="IPR000152">
    <property type="entry name" value="EGF-type_Asp/Asn_hydroxyl_site"/>
</dbReference>
<comment type="caution">
    <text evidence="9">Lacks conserved residue(s) required for the propagation of feature annotation.</text>
</comment>
<feature type="compositionally biased region" description="Polar residues" evidence="10">
    <location>
        <begin position="1921"/>
        <end position="1932"/>
    </location>
</feature>
<dbReference type="PROSITE" id="PS01187">
    <property type="entry name" value="EGF_CA"/>
    <property type="match status" value="1"/>
</dbReference>
<dbReference type="GO" id="GO:0010001">
    <property type="term" value="P:glial cell differentiation"/>
    <property type="evidence" value="ECO:0007669"/>
    <property type="project" value="TreeGrafter"/>
</dbReference>
<feature type="region of interest" description="Disordered" evidence="10">
    <location>
        <begin position="92"/>
        <end position="113"/>
    </location>
</feature>
<evidence type="ECO:0000256" key="4">
    <source>
        <dbReference type="ARBA" id="ARBA00022536"/>
    </source>
</evidence>
<dbReference type="InterPro" id="IPR001881">
    <property type="entry name" value="EGF-like_Ca-bd_dom"/>
</dbReference>
<dbReference type="OrthoDB" id="9905227at2759"/>
<evidence type="ECO:0000256" key="1">
    <source>
        <dbReference type="ARBA" id="ARBA00004316"/>
    </source>
</evidence>
<dbReference type="GO" id="GO:0007417">
    <property type="term" value="P:central nervous system development"/>
    <property type="evidence" value="ECO:0007669"/>
    <property type="project" value="TreeGrafter"/>
</dbReference>
<dbReference type="InterPro" id="IPR016187">
    <property type="entry name" value="CTDL_fold"/>
</dbReference>
<evidence type="ECO:0000256" key="8">
    <source>
        <dbReference type="ARBA" id="ARBA00023273"/>
    </source>
</evidence>
<dbReference type="SUPFAM" id="SSF56436">
    <property type="entry name" value="C-type lectin-like"/>
    <property type="match status" value="1"/>
</dbReference>
<feature type="region of interest" description="Disordered" evidence="10">
    <location>
        <begin position="2185"/>
        <end position="2237"/>
    </location>
</feature>
<dbReference type="GO" id="GO:0072534">
    <property type="term" value="C:perineuronal net"/>
    <property type="evidence" value="ECO:0007669"/>
    <property type="project" value="TreeGrafter"/>
</dbReference>
<feature type="domain" description="EGF-like" evidence="11">
    <location>
        <begin position="2444"/>
        <end position="2480"/>
    </location>
</feature>
<keyword evidence="3" id="KW-0272">Extracellular matrix</keyword>
<organism evidence="13 14">
    <name type="scientific">Sclerurus mexicanus</name>
    <name type="common">tawny-throated leaftosser</name>
    <dbReference type="NCBI Taxonomy" id="265632"/>
    <lineage>
        <taxon>Eukaryota</taxon>
        <taxon>Metazoa</taxon>
        <taxon>Chordata</taxon>
        <taxon>Craniata</taxon>
        <taxon>Vertebrata</taxon>
        <taxon>Euteleostomi</taxon>
        <taxon>Archelosauria</taxon>
        <taxon>Archosauria</taxon>
        <taxon>Dinosauria</taxon>
        <taxon>Saurischia</taxon>
        <taxon>Theropoda</taxon>
        <taxon>Coelurosauria</taxon>
        <taxon>Aves</taxon>
        <taxon>Neognathae</taxon>
        <taxon>Neoaves</taxon>
        <taxon>Telluraves</taxon>
        <taxon>Australaves</taxon>
        <taxon>Passeriformes</taxon>
        <taxon>Furnariidae</taxon>
        <taxon>Sclerurus</taxon>
    </lineage>
</organism>
<feature type="compositionally biased region" description="Polar residues" evidence="10">
    <location>
        <begin position="1000"/>
        <end position="1012"/>
    </location>
</feature>
<dbReference type="InterPro" id="IPR000742">
    <property type="entry name" value="EGF"/>
</dbReference>
<feature type="region of interest" description="Disordered" evidence="10">
    <location>
        <begin position="1655"/>
        <end position="1681"/>
    </location>
</feature>
<dbReference type="PROSITE" id="PS00010">
    <property type="entry name" value="ASX_HYDROXYL"/>
    <property type="match status" value="1"/>
</dbReference>
<dbReference type="FunFam" id="2.10.25.10:FF:000006">
    <property type="entry name" value="Versican core protein-like isoform 1"/>
    <property type="match status" value="1"/>
</dbReference>
<feature type="domain" description="EGF-like" evidence="11">
    <location>
        <begin position="2406"/>
        <end position="2442"/>
    </location>
</feature>
<dbReference type="GO" id="GO:0001501">
    <property type="term" value="P:skeletal system development"/>
    <property type="evidence" value="ECO:0007669"/>
    <property type="project" value="TreeGrafter"/>
</dbReference>
<protein>
    <submittedName>
        <fullName evidence="13">CSPG2 protein</fullName>
    </submittedName>
</protein>
<dbReference type="GO" id="GO:0002052">
    <property type="term" value="P:positive regulation of neuroblast proliferation"/>
    <property type="evidence" value="ECO:0007669"/>
    <property type="project" value="TreeGrafter"/>
</dbReference>
<evidence type="ECO:0000256" key="6">
    <source>
        <dbReference type="ARBA" id="ARBA00023157"/>
    </source>
</evidence>
<feature type="region of interest" description="Disordered" evidence="10">
    <location>
        <begin position="1881"/>
        <end position="1954"/>
    </location>
</feature>
<feature type="compositionally biased region" description="Basic and acidic residues" evidence="10">
    <location>
        <begin position="1655"/>
        <end position="1669"/>
    </location>
</feature>
<evidence type="ECO:0000256" key="3">
    <source>
        <dbReference type="ARBA" id="ARBA00022530"/>
    </source>
</evidence>
<dbReference type="InterPro" id="IPR050691">
    <property type="entry name" value="Hyaluronan_bind_Proteoglycan"/>
</dbReference>
<feature type="compositionally biased region" description="Basic and acidic residues" evidence="10">
    <location>
        <begin position="2274"/>
        <end position="2285"/>
    </location>
</feature>
<dbReference type="EMBL" id="VWZF01001531">
    <property type="protein sequence ID" value="NXF73096.1"/>
    <property type="molecule type" value="Genomic_DNA"/>
</dbReference>
<evidence type="ECO:0000256" key="9">
    <source>
        <dbReference type="PROSITE-ProRule" id="PRU00076"/>
    </source>
</evidence>
<dbReference type="Gene3D" id="2.10.25.10">
    <property type="entry name" value="Laminin"/>
    <property type="match status" value="2"/>
</dbReference>
<feature type="compositionally biased region" description="Basic and acidic residues" evidence="10">
    <location>
        <begin position="243"/>
        <end position="265"/>
    </location>
</feature>
<feature type="region of interest" description="Disordered" evidence="10">
    <location>
        <begin position="989"/>
        <end position="1047"/>
    </location>
</feature>
<keyword evidence="7" id="KW-0325">Glycoprotein</keyword>
<dbReference type="GO" id="GO:0005509">
    <property type="term" value="F:calcium ion binding"/>
    <property type="evidence" value="ECO:0007669"/>
    <property type="project" value="InterPro"/>
</dbReference>
<dbReference type="PANTHER" id="PTHR22804">
    <property type="entry name" value="AGGRECAN/VERSICAN PROTEOGLYCAN"/>
    <property type="match status" value="1"/>
</dbReference>
<comment type="subcellular location">
    <subcellularLocation>
        <location evidence="1">Cell projection</location>
    </subcellularLocation>
    <subcellularLocation>
        <location evidence="2">Secreted</location>
        <location evidence="2">Extracellular space</location>
        <location evidence="2">Extracellular matrix</location>
    </subcellularLocation>
</comment>
<reference evidence="13 14" key="1">
    <citation type="submission" date="2019-09" db="EMBL/GenBank/DDBJ databases">
        <title>Bird 10,000 Genomes (B10K) Project - Family phase.</title>
        <authorList>
            <person name="Zhang G."/>
        </authorList>
    </citation>
    <scope>NUCLEOTIDE SEQUENCE [LARGE SCALE GENOMIC DNA]</scope>
    <source>
        <strain evidence="13">B10K-DU-001-03</strain>
        <tissue evidence="13">Muscle</tissue>
    </source>
</reference>
<dbReference type="InterPro" id="IPR018097">
    <property type="entry name" value="EGF_Ca-bd_CS"/>
</dbReference>
<dbReference type="Pfam" id="PF00008">
    <property type="entry name" value="EGF"/>
    <property type="match status" value="2"/>
</dbReference>
<evidence type="ECO:0000256" key="2">
    <source>
        <dbReference type="ARBA" id="ARBA00004498"/>
    </source>
</evidence>
<dbReference type="GO" id="GO:0005615">
    <property type="term" value="C:extracellular space"/>
    <property type="evidence" value="ECO:0007669"/>
    <property type="project" value="TreeGrafter"/>
</dbReference>
<dbReference type="GO" id="GO:0045202">
    <property type="term" value="C:synapse"/>
    <property type="evidence" value="ECO:0007669"/>
    <property type="project" value="TreeGrafter"/>
</dbReference>
<evidence type="ECO:0000256" key="7">
    <source>
        <dbReference type="ARBA" id="ARBA00023180"/>
    </source>
</evidence>
<dbReference type="Proteomes" id="UP000588334">
    <property type="component" value="Unassembled WGS sequence"/>
</dbReference>
<feature type="compositionally biased region" description="Polar residues" evidence="10">
    <location>
        <begin position="1881"/>
        <end position="1892"/>
    </location>
</feature>
<accession>A0A7K8W301</accession>
<keyword evidence="14" id="KW-1185">Reference proteome</keyword>
<dbReference type="SMART" id="SM00034">
    <property type="entry name" value="CLECT"/>
    <property type="match status" value="1"/>
</dbReference>
<feature type="compositionally biased region" description="Polar residues" evidence="10">
    <location>
        <begin position="1195"/>
        <end position="1210"/>
    </location>
</feature>
<evidence type="ECO:0000256" key="10">
    <source>
        <dbReference type="SAM" id="MobiDB-lite"/>
    </source>
</evidence>
<feature type="compositionally biased region" description="Low complexity" evidence="10">
    <location>
        <begin position="2185"/>
        <end position="2196"/>
    </location>
</feature>
<feature type="non-terminal residue" evidence="13">
    <location>
        <position position="1"/>
    </location>
</feature>
<dbReference type="SUPFAM" id="SSF57196">
    <property type="entry name" value="EGF/Laminin"/>
    <property type="match status" value="1"/>
</dbReference>
<evidence type="ECO:0000313" key="14">
    <source>
        <dbReference type="Proteomes" id="UP000588334"/>
    </source>
</evidence>
<feature type="region of interest" description="Disordered" evidence="10">
    <location>
        <begin position="1332"/>
        <end position="1351"/>
    </location>
</feature>
<sequence>VDVKIPHATATIPPCAAAESEGCSAREKFTETPPALETWLPTDEYQGYLTEESSHTEGVLELTTEESISGMEPTSSPGQIAEYTMHTGAPVSAVTDETETSVEPGETTSDEDVVSTDFDLSRDTTGASHTSSSFNLEMTTVSKTPVEESNATIGSFSSSSVIVLPSAMPTVVDVTEREGDETSGTEGTIIFADVTKVDTAVPQKEHDASLVPVTVESEVTRDMPVTDQTPFDGVFHTEATETTAKHREVFPEELSTKDQGKEPRTATESTLSVTSVPAHERRTAPGPESSHTPVQEKQDETGSAYAETYPATEVPVPAVELTDHGGILGPDETSTRTLHLTVTPRAETATGQDQEVTEVMPVTAGTQESQGTPTGEEDGDAVTWEPVLPPHKVPTGHSTVESITHLTLGASPSQTMEGSGITEEPEEIKPAVFVANTTDKATIPIGVTPSISAVDKTQPTSATKPFVTQKSPRIIPEEEEEVTSHDIIVIDESVSPSKATADEDLTGKTSEPEIDKEYFTASTATAVARPTEPPKVEEATEALQPQEASPSTLHPDNDIRMYVIQITGNDTDHPVNEFLDIFNRHMLPHAIDETHIDAESAQTEPCTSDSVQESSEFLILDPFFPNYIEFEEEEDCENTTDVTTPPALQFINGKQQVTSAPKSTKAEEARSDQIESVAHSKNVTFAQINETNTFIISESEASGTMQPSKAGEVVGAFEVTQPTADVAMLESVYSGESEVVTTDKSIAITSSYEHSLQNNKETVTWHGNEESSTKGTKNLLLATSESSGDGSTESDPSTPVLEVATMSRQEDDEKNSGVTSAPDAFTVESSAVTASLDAVFIPATADKGVTDLISEEATPTPGDHYKSTAKLNANSPVENILETSNTAKPEMSAASFMVLEGSGDEKESITATTGEIAVTETLSMQDVSLGSGTVLPTEVSVAASEITSALPRLITTPYSALDQSPEVPVATNSVSEFLTEKVVASSLVTEKNIDDEKETQTTADSGHQNSATAAEGNLELNEFVSTTSEVRTVSQEPTSLRKTVPGTTSSEVKKVTTIPLLREKKFFINEGSAEEPADIFSGGPTRKVVSTDSPFFDPGSGDIDLIIESATLTSAPLRPVTETHTEKHEGRVYSTDDALLQYATTEYEIHARTGESAVTIPSTGSDDFTEGSGVASEMSLDMFSTRNPGEENMETEPTYTAPSDVKSSSIKEVMPHNAPGIKMEGSETGEVTPSPESVVSNNPHDDMVAHGTGSVKAVAESTESKNAKVGSSTVSLGKILLIEHGSGEDFKGDSSTTTLMSNGPTEKILGGEFSLTDLGSGEPDTPFGSFAKTEVSPTGSPETWDKHDRNAVSTSSVDLALTTDPEELVTSPGHEVTTVGTGTDLRMEDKTTDGLTVRAFSTRIPLVEDIYSGEGRLREIPPKPTESSEEKTATDPFFKSAQATHEPLGFSNVPTVSPYSEEKESETEPVQKVLLPFNDDRVTEPVRTERKYISSPVTDMEQEEELAQKTFPTKDVPRTFLTPKEEILPNNEFIADPLFSGQASGDDLDVIPSVVPMVVKEIKSTLSPPAYHPANTGSELSTIKTQDFQRGSTQANTEFNEEVTSAVTELLSETGDQFPTSVFPSAPALAEVTSKSFISKEMEEMTHYFVANEEPHNKESNYGREENETNRTTPTSKAVSREETSHFLIKGGVTPVSVVLNGIPSPQTEESFVIPTGKMPGRVLPESSGEGSGWVGVSDSSSPDMFTRLSIPPVSKVELNASTNASGHVYSNVLTTEAPIHGSQTVITELASLFTEETEIVANPSPVHPKAATSEELTSDTGIYEKIIPMIDDKRSIILNVSVYGDITLIEERFQIPSEKTTIIDMDHSKSMPEDIISVQTMPNPVTQSTYGNDDDSMTPEGEKYDSTPKFSIATEKTLESGDSLSLTTSSPPGRESVTAGHRLESGDTDLGSGDAINFATETLTTAELSELGIFLPTVPSLASPQVPHGSKHVVTTTASTEDIYEPNTSANNQVIADQSETISVSGFSGMGQEELADNQHVVHSLTPVLATKPEEAVTTDMHELSIVTTQRASQLTTVSPSKNAKNHTVVYTNTKSASVDYEETGSESFHSVPPAPTSLVTVHLVNGVSEYPEVIIPSTPSSSKGSGQPSHSSDGAFKEVSSDIAATYKPPTTDLLDTTESSLLELSPKSLPESTTMESTSHFGRLVTGRTEERETPVTDFPVEEDSTVSGDSPSIHVSPTAFLNFGERASTDVSKVSTAKVEASSVKVSNPHQEEDRSTERENPWLVFTPDSSNSIENEGFKPDQEAVTMLTSPSQLPDGSTETSSALFGQGEVTTIFSNIATHSTAPANSPYQNEQSTVSSEEPNTVEVVTSSFSLPEVTNGSDFVIGTSVGSVEGTAVQIPGQDPCKSSPCLNGGTCYPRGSFYICTCLPGFSGEQCELDVDECQSNPCRNGATCIDGLNTFTCLCLPSYVGALCEQDTETCDYGWHKFQGQCYKYFAHRRTWDTAERECRLQGAHLTSILSHEEQIFVNRIGHDYQWIGLNDKMFERDFRWTDGSPL</sequence>
<feature type="compositionally biased region" description="Polar residues" evidence="10">
    <location>
        <begin position="266"/>
        <end position="275"/>
    </location>
</feature>
<feature type="compositionally biased region" description="Polar residues" evidence="10">
    <location>
        <begin position="1023"/>
        <end position="1047"/>
    </location>
</feature>
<dbReference type="PROSITE" id="PS50026">
    <property type="entry name" value="EGF_3"/>
    <property type="match status" value="2"/>
</dbReference>
<keyword evidence="5" id="KW-0677">Repeat</keyword>
<comment type="caution">
    <text evidence="13">The sequence shown here is derived from an EMBL/GenBank/DDBJ whole genome shotgun (WGS) entry which is preliminary data.</text>
</comment>
<evidence type="ECO:0000256" key="5">
    <source>
        <dbReference type="ARBA" id="ARBA00022737"/>
    </source>
</evidence>
<dbReference type="CDD" id="cd00054">
    <property type="entry name" value="EGF_CA"/>
    <property type="match status" value="2"/>
</dbReference>
<keyword evidence="6 9" id="KW-1015">Disulfide bond</keyword>
<feature type="region of interest" description="Disordered" evidence="10">
    <location>
        <begin position="1185"/>
        <end position="1237"/>
    </location>
</feature>
<dbReference type="PROSITE" id="PS00022">
    <property type="entry name" value="EGF_1"/>
    <property type="match status" value="2"/>
</dbReference>
<dbReference type="Gene3D" id="3.10.100.10">
    <property type="entry name" value="Mannose-Binding Protein A, subunit A"/>
    <property type="match status" value="1"/>
</dbReference>
<feature type="region of interest" description="Disordered" evidence="10">
    <location>
        <begin position="242"/>
        <end position="303"/>
    </location>
</feature>
<dbReference type="PROSITE" id="PS50041">
    <property type="entry name" value="C_TYPE_LECTIN_2"/>
    <property type="match status" value="1"/>
</dbReference>
<dbReference type="GO" id="GO:0042995">
    <property type="term" value="C:cell projection"/>
    <property type="evidence" value="ECO:0007669"/>
    <property type="project" value="UniProtKB-SubCell"/>
</dbReference>
<dbReference type="SMART" id="SM00179">
    <property type="entry name" value="EGF_CA"/>
    <property type="match status" value="2"/>
</dbReference>
<evidence type="ECO:0000259" key="11">
    <source>
        <dbReference type="PROSITE" id="PS50026"/>
    </source>
</evidence>
<feature type="disulfide bond" evidence="9">
    <location>
        <begin position="2470"/>
        <end position="2479"/>
    </location>
</feature>
<feature type="compositionally biased region" description="Low complexity" evidence="10">
    <location>
        <begin position="2138"/>
        <end position="2154"/>
    </location>
</feature>
<proteinExistence type="predicted"/>
<evidence type="ECO:0000259" key="12">
    <source>
        <dbReference type="PROSITE" id="PS50041"/>
    </source>
</evidence>
<feature type="region of interest" description="Disordered" evidence="10">
    <location>
        <begin position="527"/>
        <end position="555"/>
    </location>
</feature>
<feature type="region of interest" description="Disordered" evidence="10">
    <location>
        <begin position="2137"/>
        <end position="2158"/>
    </location>
</feature>